<dbReference type="GO" id="GO:0003729">
    <property type="term" value="F:mRNA binding"/>
    <property type="evidence" value="ECO:0007669"/>
    <property type="project" value="InterPro"/>
</dbReference>
<feature type="compositionally biased region" description="Basic and acidic residues" evidence="1">
    <location>
        <begin position="214"/>
        <end position="240"/>
    </location>
</feature>
<dbReference type="GO" id="GO:0000340">
    <property type="term" value="F:RNA 7-methylguanosine cap binding"/>
    <property type="evidence" value="ECO:0007669"/>
    <property type="project" value="InterPro"/>
</dbReference>
<name>A0AA39LCP5_SARSR</name>
<proteinExistence type="predicted"/>
<dbReference type="AlphaFoldDB" id="A0AA39LCP5"/>
<feature type="region of interest" description="Disordered" evidence="1">
    <location>
        <begin position="1"/>
        <end position="50"/>
    </location>
</feature>
<comment type="caution">
    <text evidence="2">The sequence shown here is derived from an EMBL/GenBank/DDBJ whole genome shotgun (WGS) entry which is preliminary data.</text>
</comment>
<sequence length="394" mass="43803">MDLDIEMGDMADPMQDAPVDEQPQDDILGGDDPEEPGEIADTEPAADESKTIVPSKLHIRGLDTLHTDDIKAYVKAHFGVVDRVEWIDDTSANLLFNSEATARDALKSLSTIEVADPTALAIGETLPAKPLEGRPEINLSVRFTLESDKKEAGAAARSRYYLLHPEHDPEERRRRHQDNRSRYRDRDGDRRRRRRDSDEPSTRFEASMYDDAPASERRQSDEEERSRSYAQENRGKELFSTRRGSGRGRSASPARDRDSDVDLMGERASSASNRNKARNIKGRLSAGNTSKELFPSKMASGRGRLDELEDAIGSAHLREEDRPKIVSAPDRPGPGFSIKGSAAQVENGRGGFSIKGAANAKELFPDKLGGENNAGKELFDSSRRRRQRAEDLFS</sequence>
<dbReference type="EMBL" id="JAPDFR010000001">
    <property type="protein sequence ID" value="KAK0392134.1"/>
    <property type="molecule type" value="Genomic_DNA"/>
</dbReference>
<feature type="compositionally biased region" description="Basic and acidic residues" evidence="1">
    <location>
        <begin position="164"/>
        <end position="202"/>
    </location>
</feature>
<protein>
    <submittedName>
        <fullName evidence="2">Uncharacterized protein</fullName>
    </submittedName>
</protein>
<feature type="region of interest" description="Disordered" evidence="1">
    <location>
        <begin position="363"/>
        <end position="394"/>
    </location>
</feature>
<evidence type="ECO:0000313" key="3">
    <source>
        <dbReference type="Proteomes" id="UP001175261"/>
    </source>
</evidence>
<feature type="region of interest" description="Disordered" evidence="1">
    <location>
        <begin position="154"/>
        <end position="342"/>
    </location>
</feature>
<dbReference type="Pfam" id="PF10309">
    <property type="entry name" value="NCBP3"/>
    <property type="match status" value="1"/>
</dbReference>
<dbReference type="InterPro" id="IPR019416">
    <property type="entry name" value="NCBP3"/>
</dbReference>
<organism evidence="2 3">
    <name type="scientific">Sarocladium strictum</name>
    <name type="common">Black bundle disease fungus</name>
    <name type="synonym">Acremonium strictum</name>
    <dbReference type="NCBI Taxonomy" id="5046"/>
    <lineage>
        <taxon>Eukaryota</taxon>
        <taxon>Fungi</taxon>
        <taxon>Dikarya</taxon>
        <taxon>Ascomycota</taxon>
        <taxon>Pezizomycotina</taxon>
        <taxon>Sordariomycetes</taxon>
        <taxon>Hypocreomycetidae</taxon>
        <taxon>Hypocreales</taxon>
        <taxon>Sarocladiaceae</taxon>
        <taxon>Sarocladium</taxon>
    </lineage>
</organism>
<gene>
    <name evidence="2" type="ORF">NLU13_1632</name>
</gene>
<dbReference type="PANTHER" id="PTHR16291">
    <property type="entry name" value="NUCLEAR CAP-BINDING PROTEIN SUBUNIT 3"/>
    <property type="match status" value="1"/>
</dbReference>
<evidence type="ECO:0000256" key="1">
    <source>
        <dbReference type="SAM" id="MobiDB-lite"/>
    </source>
</evidence>
<dbReference type="GO" id="GO:0005634">
    <property type="term" value="C:nucleus"/>
    <property type="evidence" value="ECO:0007669"/>
    <property type="project" value="TreeGrafter"/>
</dbReference>
<feature type="compositionally biased region" description="Acidic residues" evidence="1">
    <location>
        <begin position="18"/>
        <end position="46"/>
    </location>
</feature>
<reference evidence="2" key="1">
    <citation type="submission" date="2022-10" db="EMBL/GenBank/DDBJ databases">
        <title>Determination and structural analysis of whole genome sequence of Sarocladium strictum F4-1.</title>
        <authorList>
            <person name="Hu L."/>
            <person name="Jiang Y."/>
        </authorList>
    </citation>
    <scope>NUCLEOTIDE SEQUENCE</scope>
    <source>
        <strain evidence="2">F4-1</strain>
    </source>
</reference>
<dbReference type="Proteomes" id="UP001175261">
    <property type="component" value="Unassembled WGS sequence"/>
</dbReference>
<accession>A0AA39LCP5</accession>
<feature type="compositionally biased region" description="Basic and acidic residues" evidence="1">
    <location>
        <begin position="377"/>
        <end position="394"/>
    </location>
</feature>
<evidence type="ECO:0000313" key="2">
    <source>
        <dbReference type="EMBL" id="KAK0392134.1"/>
    </source>
</evidence>
<dbReference type="PANTHER" id="PTHR16291:SF0">
    <property type="entry name" value="NUCLEAR CAP-BINDING PROTEIN SUBUNIT 3"/>
    <property type="match status" value="1"/>
</dbReference>
<keyword evidence="3" id="KW-1185">Reference proteome</keyword>